<gene>
    <name evidence="14" type="ORF">ISP13_13440</name>
</gene>
<keyword evidence="7 8" id="KW-0998">Cell outer membrane</keyword>
<dbReference type="PROSITE" id="PS51257">
    <property type="entry name" value="PROKAR_LIPOPROTEIN"/>
    <property type="match status" value="1"/>
</dbReference>
<evidence type="ECO:0000256" key="6">
    <source>
        <dbReference type="ARBA" id="ARBA00023136"/>
    </source>
</evidence>
<evidence type="ECO:0000313" key="14">
    <source>
        <dbReference type="EMBL" id="MFK2874542.1"/>
    </source>
</evidence>
<feature type="signal peptide" evidence="11">
    <location>
        <begin position="1"/>
        <end position="31"/>
    </location>
</feature>
<keyword evidence="6 8" id="KW-0472">Membrane</keyword>
<feature type="domain" description="TonB-dependent receptor plug" evidence="13">
    <location>
        <begin position="87"/>
        <end position="191"/>
    </location>
</feature>
<evidence type="ECO:0000259" key="13">
    <source>
        <dbReference type="Pfam" id="PF07715"/>
    </source>
</evidence>
<feature type="region of interest" description="Disordered" evidence="10">
    <location>
        <begin position="38"/>
        <end position="61"/>
    </location>
</feature>
<keyword evidence="14" id="KW-0675">Receptor</keyword>
<evidence type="ECO:0000256" key="2">
    <source>
        <dbReference type="ARBA" id="ARBA00022448"/>
    </source>
</evidence>
<accession>A0ABW8IX06</accession>
<dbReference type="RefSeq" id="WP_284402001.1">
    <property type="nucleotide sequence ID" value="NZ_BSNQ01000009.1"/>
</dbReference>
<evidence type="ECO:0000256" key="11">
    <source>
        <dbReference type="SAM" id="SignalP"/>
    </source>
</evidence>
<name>A0ABW8IX06_9GAMM</name>
<dbReference type="InterPro" id="IPR037066">
    <property type="entry name" value="Plug_dom_sf"/>
</dbReference>
<evidence type="ECO:0000256" key="7">
    <source>
        <dbReference type="ARBA" id="ARBA00023237"/>
    </source>
</evidence>
<reference evidence="14 15" key="1">
    <citation type="submission" date="2020-10" db="EMBL/GenBank/DDBJ databases">
        <title>Phylogeny of dyella-like bacteria.</title>
        <authorList>
            <person name="Fu J."/>
        </authorList>
    </citation>
    <scope>NUCLEOTIDE SEQUENCE [LARGE SCALE GENOMIC DNA]</scope>
    <source>
        <strain evidence="14 15">DHOB07</strain>
    </source>
</reference>
<evidence type="ECO:0000259" key="12">
    <source>
        <dbReference type="Pfam" id="PF00593"/>
    </source>
</evidence>
<dbReference type="PROSITE" id="PS52016">
    <property type="entry name" value="TONB_DEPENDENT_REC_3"/>
    <property type="match status" value="1"/>
</dbReference>
<feature type="chain" id="PRO_5046206055" evidence="11">
    <location>
        <begin position="32"/>
        <end position="954"/>
    </location>
</feature>
<dbReference type="InterPro" id="IPR036942">
    <property type="entry name" value="Beta-barrel_TonB_sf"/>
</dbReference>
<keyword evidence="11" id="KW-0732">Signal</keyword>
<dbReference type="Gene3D" id="2.170.130.10">
    <property type="entry name" value="TonB-dependent receptor, plug domain"/>
    <property type="match status" value="1"/>
</dbReference>
<proteinExistence type="inferred from homology"/>
<dbReference type="SUPFAM" id="SSF56935">
    <property type="entry name" value="Porins"/>
    <property type="match status" value="1"/>
</dbReference>
<dbReference type="InterPro" id="IPR010104">
    <property type="entry name" value="TonB_rcpt_bac"/>
</dbReference>
<evidence type="ECO:0000256" key="8">
    <source>
        <dbReference type="PROSITE-ProRule" id="PRU01360"/>
    </source>
</evidence>
<protein>
    <submittedName>
        <fullName evidence="14">TonB-dependent receptor</fullName>
    </submittedName>
</protein>
<evidence type="ECO:0000256" key="1">
    <source>
        <dbReference type="ARBA" id="ARBA00004571"/>
    </source>
</evidence>
<dbReference type="InterPro" id="IPR000531">
    <property type="entry name" value="Beta-barrel_TonB"/>
</dbReference>
<evidence type="ECO:0000256" key="10">
    <source>
        <dbReference type="SAM" id="MobiDB-lite"/>
    </source>
</evidence>
<dbReference type="Pfam" id="PF07715">
    <property type="entry name" value="Plug"/>
    <property type="match status" value="1"/>
</dbReference>
<dbReference type="PANTHER" id="PTHR40980:SF3">
    <property type="entry name" value="TONB-DEPENDENT RECEPTOR-LIKE BETA-BARREL DOMAIN-CONTAINING PROTEIN"/>
    <property type="match status" value="1"/>
</dbReference>
<evidence type="ECO:0000256" key="4">
    <source>
        <dbReference type="ARBA" id="ARBA00022692"/>
    </source>
</evidence>
<keyword evidence="3 8" id="KW-1134">Transmembrane beta strand</keyword>
<keyword evidence="2 8" id="KW-0813">Transport</keyword>
<keyword evidence="5 9" id="KW-0798">TonB box</keyword>
<dbReference type="Pfam" id="PF00593">
    <property type="entry name" value="TonB_dep_Rec_b-barrel"/>
    <property type="match status" value="1"/>
</dbReference>
<evidence type="ECO:0000313" key="15">
    <source>
        <dbReference type="Proteomes" id="UP001620405"/>
    </source>
</evidence>
<dbReference type="InterPro" id="IPR039426">
    <property type="entry name" value="TonB-dep_rcpt-like"/>
</dbReference>
<feature type="domain" description="TonB-dependent receptor-like beta-barrel" evidence="12">
    <location>
        <begin position="431"/>
        <end position="921"/>
    </location>
</feature>
<comment type="caution">
    <text evidence="14">The sequence shown here is derived from an EMBL/GenBank/DDBJ whole genome shotgun (WGS) entry which is preliminary data.</text>
</comment>
<comment type="similarity">
    <text evidence="8 9">Belongs to the TonB-dependent receptor family.</text>
</comment>
<dbReference type="Gene3D" id="2.40.170.20">
    <property type="entry name" value="TonB-dependent receptor, beta-barrel domain"/>
    <property type="match status" value="1"/>
</dbReference>
<keyword evidence="4 8" id="KW-0812">Transmembrane</keyword>
<feature type="compositionally biased region" description="Polar residues" evidence="10">
    <location>
        <begin position="42"/>
        <end position="51"/>
    </location>
</feature>
<sequence>MQRTKLAFSVCQALAIMSGACVVGYSTQAHAQTSAPAIAADTPTSAPSAQGSAADDKKKASDKKVTDLSVVNVSGQLDAIRRAQAIKQDAVNVVDSISAEEAGKFPDPNVADALQRVPGVSVNRSGGESDQIAIRGFGPDFVAVTVNGRQMATASGTRAFDFDVLPADIISVAQVNKTSSADIPEVDIGGVVDIQTARPLDFHGFHATGSAAGVNSNLTGSWAGKTTPKVSGLTGWTNSDHTFGFLASVQYYKRDDTQINTQADSWYVNQNISQLSGLSNPNYTNVAIPQTLANNVVVEERTRKSFSGAVDWRPIDQLTIKFDTLYAGYRIDPLTHEFGEYGNSSDFQSLTTDANNTVLNYVRKNTGVMSNDYVVSYNPSNEIMMQNGLNFAFNVDPSTTITLDVSNSKAWNKESPDGYFTVIGARNVGVNPTWTNNGDNQPPSYTNIISTTNLNDLYAHCCNAGGQSNNVTDGITEYQLNLSKSFDSGVLSSLEFGLQEKREYNKSVDVTTPDGILCNAYCGYAVSVPASAVGAYVYTPPAPISGVSQPGLPSQWIQYNPLAYINWLTTPAAYNQLTPAKRTALLAALAQYGSFGPQPNPGSFNEVQEQNKAAFAKAVFDGTVWDKPWTLDVGVRYLHVSSQSDAIFQAPVSYYVSPSDTSASQVTYGPLQPQSATGGYHKWLPSLNLKVNLLDNLIYRFAVSKTLTPPELNNLYYNQSFGTRPESLTISQGNPELQPYTSRNYDTGIEWYMNDVSYFALEGFYKKVSNFSTIVSTPVQFLGQTWSLSEPINLNSANIYGEELTFNYQFAHLLPAPFDGLGMAFNYTHVKSSATLSPGTISTSGAFAVPGIGDSANLSGYYEKGRWQVRLAYNWRGKYLESLSYGAGAQPVTRTSYGELDLSASYKLNSHVSLFVSGTNLTQSHLYDYSVYPNRFLYAEADGTVYTVGVRGTF</sequence>
<evidence type="ECO:0000256" key="9">
    <source>
        <dbReference type="RuleBase" id="RU003357"/>
    </source>
</evidence>
<dbReference type="PANTHER" id="PTHR40980">
    <property type="entry name" value="PLUG DOMAIN-CONTAINING PROTEIN"/>
    <property type="match status" value="1"/>
</dbReference>
<dbReference type="InterPro" id="IPR012910">
    <property type="entry name" value="Plug_dom"/>
</dbReference>
<evidence type="ECO:0000256" key="5">
    <source>
        <dbReference type="ARBA" id="ARBA00023077"/>
    </source>
</evidence>
<dbReference type="Proteomes" id="UP001620405">
    <property type="component" value="Unassembled WGS sequence"/>
</dbReference>
<dbReference type="NCBIfam" id="TIGR01782">
    <property type="entry name" value="TonB-Xanth-Caul"/>
    <property type="match status" value="1"/>
</dbReference>
<comment type="subcellular location">
    <subcellularLocation>
        <location evidence="1 8">Cell outer membrane</location>
        <topology evidence="1 8">Multi-pass membrane protein</topology>
    </subcellularLocation>
</comment>
<dbReference type="EMBL" id="JADIKG010000012">
    <property type="protein sequence ID" value="MFK2874542.1"/>
    <property type="molecule type" value="Genomic_DNA"/>
</dbReference>
<organism evidence="14 15">
    <name type="scientific">Dyella lipolytica</name>
    <dbReference type="NCBI Taxonomy" id="1867835"/>
    <lineage>
        <taxon>Bacteria</taxon>
        <taxon>Pseudomonadati</taxon>
        <taxon>Pseudomonadota</taxon>
        <taxon>Gammaproteobacteria</taxon>
        <taxon>Lysobacterales</taxon>
        <taxon>Rhodanobacteraceae</taxon>
        <taxon>Dyella</taxon>
    </lineage>
</organism>
<dbReference type="CDD" id="cd01347">
    <property type="entry name" value="ligand_gated_channel"/>
    <property type="match status" value="1"/>
</dbReference>
<evidence type="ECO:0000256" key="3">
    <source>
        <dbReference type="ARBA" id="ARBA00022452"/>
    </source>
</evidence>
<keyword evidence="15" id="KW-1185">Reference proteome</keyword>